<evidence type="ECO:0000313" key="16">
    <source>
        <dbReference type="Proteomes" id="UP000185779"/>
    </source>
</evidence>
<dbReference type="InterPro" id="IPR006037">
    <property type="entry name" value="RCK_C"/>
</dbReference>
<feature type="transmembrane region" description="Helical" evidence="11">
    <location>
        <begin position="219"/>
        <end position="252"/>
    </location>
</feature>
<evidence type="ECO:0000256" key="2">
    <source>
        <dbReference type="ARBA" id="ARBA00005551"/>
    </source>
</evidence>
<dbReference type="GO" id="GO:0006813">
    <property type="term" value="P:potassium ion transport"/>
    <property type="evidence" value="ECO:0007669"/>
    <property type="project" value="UniProtKB-KW"/>
</dbReference>
<dbReference type="Proteomes" id="UP000185779">
    <property type="component" value="Unassembled WGS sequence"/>
</dbReference>
<dbReference type="GO" id="GO:0015297">
    <property type="term" value="F:antiporter activity"/>
    <property type="evidence" value="ECO:0007669"/>
    <property type="project" value="UniProtKB-KW"/>
</dbReference>
<keyword evidence="16" id="KW-1185">Reference proteome</keyword>
<sequence length="666" mass="73189">METTIFIRDILIIFTLSILILFLFHKIRLPPIVGLLLTGILAGPHGLSLIEIVQEVEVMAELGVVLLLFTIGIEFSLKNLSRIRRMFLIGGSLQVLLTIGCVTLVAEVMGLSAGKSVFIGFVISLSSTAIVMKLLQERSEIDSPHGQASMGILLFQDLIIVPMMLLTPLLAGSPGTLNHSLLPLIAKGIVIISLVLFAARWLVPHLLHQVARTRSKELFILSVVVICLAIAHLTSSMGLSLALGAFLAGLIISESEYSQEALDKITPFKDLFASLFFISIGMLLDTGFLIDHLVLILLVTFGILGVKSMLAGFSTVILGLPMRYAILTAIALSQVGEFSFILSHTGAQYGLLSQNEYQALLAGSILTMAVTPFMMEIAPSLTILASHLPIPERLLTGSYLRDVDKAKGMRDHLIIIGFGLNGRNLARVASAVKIPYVIIEANPETVRLEKEKGEPIFYGDATRVGVLKDAGIEEARVLVVAISDPIATRRITELARKLNSNLHIIVRTRYLQEMEHLLELGADEVIPEEFETSVEIFVRVLSRYLVPRDEIERYVTEIRRGNYEMLRSMHKKPISPSEIEIHLSDLEIGTFRVKKGSSAVGKTLSEIRLRQRYGITVLAIIRGDARLPNPDGGVKLLEGDMIIALGRPDEILLLSDLFREGDLKNP</sequence>
<keyword evidence="9" id="KW-0406">Ion transport</keyword>
<evidence type="ECO:0000259" key="13">
    <source>
        <dbReference type="PROSITE" id="PS51202"/>
    </source>
</evidence>
<dbReference type="InterPro" id="IPR003148">
    <property type="entry name" value="RCK_N"/>
</dbReference>
<dbReference type="GO" id="GO:0012505">
    <property type="term" value="C:endomembrane system"/>
    <property type="evidence" value="ECO:0007669"/>
    <property type="project" value="UniProtKB-SubCell"/>
</dbReference>
<dbReference type="EMBL" id="LYOR01000003">
    <property type="protein sequence ID" value="OFV66377.1"/>
    <property type="molecule type" value="Genomic_DNA"/>
</dbReference>
<organism evidence="15 16">
    <name type="scientific">Candidatus Syntropharchaeum butanivorans</name>
    <dbReference type="NCBI Taxonomy" id="1839936"/>
    <lineage>
        <taxon>Archaea</taxon>
        <taxon>Methanobacteriati</taxon>
        <taxon>Methanobacteriota</taxon>
        <taxon>Stenosarchaea group</taxon>
        <taxon>Methanomicrobia</taxon>
        <taxon>Methanosarcinales</taxon>
        <taxon>ANME-2 cluster</taxon>
        <taxon>Candidatus Syntropharchaeum</taxon>
    </lineage>
</organism>
<reference evidence="15 16" key="1">
    <citation type="submission" date="2016-05" db="EMBL/GenBank/DDBJ databases">
        <title>Microbial consortia oxidize butane by reversing methanogenesis.</title>
        <authorList>
            <person name="Laso-Perez R."/>
            <person name="Richter M."/>
            <person name="Wegener G."/>
            <person name="Musat F."/>
        </authorList>
    </citation>
    <scope>NUCLEOTIDE SEQUENCE [LARGE SCALE GENOMIC DNA]</scope>
    <source>
        <strain evidence="15">BOX1</strain>
    </source>
</reference>
<feature type="transmembrane region" description="Helical" evidence="11">
    <location>
        <begin position="295"/>
        <end position="318"/>
    </location>
</feature>
<keyword evidence="8 11" id="KW-1133">Transmembrane helix</keyword>
<dbReference type="Proteomes" id="UP000885936">
    <property type="component" value="Unassembled WGS sequence"/>
</dbReference>
<dbReference type="SUPFAM" id="SSF116726">
    <property type="entry name" value="TrkA C-terminal domain-like"/>
    <property type="match status" value="1"/>
</dbReference>
<evidence type="ECO:0000313" key="15">
    <source>
        <dbReference type="EMBL" id="OFV66377.1"/>
    </source>
</evidence>
<evidence type="ECO:0000256" key="10">
    <source>
        <dbReference type="ARBA" id="ARBA00023136"/>
    </source>
</evidence>
<dbReference type="GO" id="GO:1902600">
    <property type="term" value="P:proton transmembrane transport"/>
    <property type="evidence" value="ECO:0007669"/>
    <property type="project" value="InterPro"/>
</dbReference>
<keyword evidence="10 11" id="KW-0472">Membrane</keyword>
<keyword evidence="7" id="KW-0630">Potassium</keyword>
<feature type="transmembrane region" description="Helical" evidence="11">
    <location>
        <begin position="118"/>
        <end position="136"/>
    </location>
</feature>
<keyword evidence="6 11" id="KW-0812">Transmembrane</keyword>
<feature type="transmembrane region" description="Helical" evidence="11">
    <location>
        <begin position="58"/>
        <end position="75"/>
    </location>
</feature>
<feature type="transmembrane region" description="Helical" evidence="11">
    <location>
        <begin position="272"/>
        <end position="290"/>
    </location>
</feature>
<evidence type="ECO:0000256" key="8">
    <source>
        <dbReference type="ARBA" id="ARBA00022989"/>
    </source>
</evidence>
<dbReference type="FunFam" id="3.40.50.720:FF:000036">
    <property type="entry name" value="Glutathione-regulated potassium-efflux system protein KefB"/>
    <property type="match status" value="1"/>
</dbReference>
<feature type="transmembrane region" description="Helical" evidence="11">
    <location>
        <begin position="32"/>
        <end position="52"/>
    </location>
</feature>
<evidence type="ECO:0000256" key="5">
    <source>
        <dbReference type="ARBA" id="ARBA00022538"/>
    </source>
</evidence>
<dbReference type="Pfam" id="PF00999">
    <property type="entry name" value="Na_H_Exchanger"/>
    <property type="match status" value="1"/>
</dbReference>
<dbReference type="Gene3D" id="3.40.50.720">
    <property type="entry name" value="NAD(P)-binding Rossmann-like Domain"/>
    <property type="match status" value="1"/>
</dbReference>
<evidence type="ECO:0000256" key="9">
    <source>
        <dbReference type="ARBA" id="ARBA00023065"/>
    </source>
</evidence>
<dbReference type="SUPFAM" id="SSF51735">
    <property type="entry name" value="NAD(P)-binding Rossmann-fold domains"/>
    <property type="match status" value="1"/>
</dbReference>
<dbReference type="PROSITE" id="PS51202">
    <property type="entry name" value="RCK_C"/>
    <property type="match status" value="1"/>
</dbReference>
<dbReference type="PANTHER" id="PTHR42751">
    <property type="entry name" value="SODIUM/HYDROGEN EXCHANGER FAMILY/TRKA DOMAIN PROTEIN"/>
    <property type="match status" value="1"/>
</dbReference>
<dbReference type="STRING" id="1839936.SBU_000919"/>
<gene>
    <name evidence="14" type="ORF">ENI32_02795</name>
    <name evidence="15" type="ORF">SBU_000919</name>
</gene>
<evidence type="ECO:0000256" key="7">
    <source>
        <dbReference type="ARBA" id="ARBA00022958"/>
    </source>
</evidence>
<dbReference type="EMBL" id="DRIE01000046">
    <property type="protein sequence ID" value="HEC56800.1"/>
    <property type="molecule type" value="Genomic_DNA"/>
</dbReference>
<evidence type="ECO:0000259" key="12">
    <source>
        <dbReference type="PROSITE" id="PS51201"/>
    </source>
</evidence>
<proteinExistence type="inferred from homology"/>
<feature type="transmembrane region" description="Helical" evidence="11">
    <location>
        <begin position="148"/>
        <end position="172"/>
    </location>
</feature>
<feature type="transmembrane region" description="Helical" evidence="11">
    <location>
        <begin position="184"/>
        <end position="207"/>
    </location>
</feature>
<dbReference type="Pfam" id="PF02254">
    <property type="entry name" value="TrkA_N"/>
    <property type="match status" value="1"/>
</dbReference>
<feature type="domain" description="RCK N-terminal" evidence="12">
    <location>
        <begin position="410"/>
        <end position="527"/>
    </location>
</feature>
<name>A0A1F2P500_9EURY</name>
<dbReference type="GO" id="GO:0008324">
    <property type="term" value="F:monoatomic cation transmembrane transporter activity"/>
    <property type="evidence" value="ECO:0007669"/>
    <property type="project" value="InterPro"/>
</dbReference>
<accession>A0A1F2P500</accession>
<keyword evidence="4" id="KW-0050">Antiport</keyword>
<dbReference type="InterPro" id="IPR036721">
    <property type="entry name" value="RCK_C_sf"/>
</dbReference>
<dbReference type="GO" id="GO:0016020">
    <property type="term" value="C:membrane"/>
    <property type="evidence" value="ECO:0007669"/>
    <property type="project" value="InterPro"/>
</dbReference>
<dbReference type="Gene3D" id="1.20.1530.20">
    <property type="match status" value="1"/>
</dbReference>
<evidence type="ECO:0000256" key="1">
    <source>
        <dbReference type="ARBA" id="ARBA00004127"/>
    </source>
</evidence>
<comment type="caution">
    <text evidence="15">The sequence shown here is derived from an EMBL/GenBank/DDBJ whole genome shotgun (WGS) entry which is preliminary data.</text>
</comment>
<keyword evidence="3" id="KW-0813">Transport</keyword>
<evidence type="ECO:0000313" key="14">
    <source>
        <dbReference type="EMBL" id="HEC56800.1"/>
    </source>
</evidence>
<feature type="domain" description="RCK C-terminal" evidence="13">
    <location>
        <begin position="576"/>
        <end position="660"/>
    </location>
</feature>
<dbReference type="PANTHER" id="PTHR42751:SF3">
    <property type="entry name" value="SODIUM_GLUTAMATE SYMPORTER"/>
    <property type="match status" value="1"/>
</dbReference>
<dbReference type="PATRIC" id="fig|1839936.3.peg.927"/>
<keyword evidence="5" id="KW-0633">Potassium transport</keyword>
<evidence type="ECO:0000256" key="3">
    <source>
        <dbReference type="ARBA" id="ARBA00022448"/>
    </source>
</evidence>
<dbReference type="PROSITE" id="PS51201">
    <property type="entry name" value="RCK_N"/>
    <property type="match status" value="1"/>
</dbReference>
<dbReference type="InterPro" id="IPR036291">
    <property type="entry name" value="NAD(P)-bd_dom_sf"/>
</dbReference>
<dbReference type="InterPro" id="IPR038770">
    <property type="entry name" value="Na+/solute_symporter_sf"/>
</dbReference>
<protein>
    <submittedName>
        <fullName evidence="14">Potassium transporter KefB</fullName>
    </submittedName>
    <submittedName>
        <fullName evidence="15">Sodium/hydrogen exchanger</fullName>
    </submittedName>
</protein>
<feature type="transmembrane region" description="Helical" evidence="11">
    <location>
        <begin position="87"/>
        <end position="106"/>
    </location>
</feature>
<feature type="transmembrane region" description="Helical" evidence="11">
    <location>
        <begin position="6"/>
        <end position="25"/>
    </location>
</feature>
<evidence type="ECO:0000256" key="6">
    <source>
        <dbReference type="ARBA" id="ARBA00022692"/>
    </source>
</evidence>
<evidence type="ECO:0000256" key="11">
    <source>
        <dbReference type="SAM" id="Phobius"/>
    </source>
</evidence>
<reference evidence="14" key="2">
    <citation type="journal article" date="2020" name="mSystems">
        <title>Genome- and Community-Level Interaction Insights into Carbon Utilization and Element Cycling Functions of Hydrothermarchaeota in Hydrothermal Sediment.</title>
        <authorList>
            <person name="Zhou Z."/>
            <person name="Liu Y."/>
            <person name="Xu W."/>
            <person name="Pan J."/>
            <person name="Luo Z.H."/>
            <person name="Li M."/>
        </authorList>
    </citation>
    <scope>NUCLEOTIDE SEQUENCE [LARGE SCALE GENOMIC DNA]</scope>
    <source>
        <strain evidence="14">HyVt-386</strain>
    </source>
</reference>
<dbReference type="AlphaFoldDB" id="A0A1F2P500"/>
<dbReference type="InterPro" id="IPR006153">
    <property type="entry name" value="Cation/H_exchanger_TM"/>
</dbReference>
<dbReference type="Gene3D" id="3.30.70.1450">
    <property type="entry name" value="Regulator of K+ conductance, C-terminal domain"/>
    <property type="match status" value="1"/>
</dbReference>
<comment type="subcellular location">
    <subcellularLocation>
        <location evidence="1">Endomembrane system</location>
        <topology evidence="1">Multi-pass membrane protein</topology>
    </subcellularLocation>
</comment>
<evidence type="ECO:0000256" key="4">
    <source>
        <dbReference type="ARBA" id="ARBA00022449"/>
    </source>
</evidence>
<comment type="similarity">
    <text evidence="2">Belongs to the monovalent cation:proton antiporter 2 (CPA2) transporter (TC 2.A.37) family.</text>
</comment>
<dbReference type="Pfam" id="PF02080">
    <property type="entry name" value="TrkA_C"/>
    <property type="match status" value="1"/>
</dbReference>